<dbReference type="GO" id="GO:0030313">
    <property type="term" value="C:cell envelope"/>
    <property type="evidence" value="ECO:0007669"/>
    <property type="project" value="UniProtKB-SubCell"/>
</dbReference>
<feature type="region of interest" description="Disordered" evidence="5">
    <location>
        <begin position="164"/>
        <end position="183"/>
    </location>
</feature>
<evidence type="ECO:0000256" key="3">
    <source>
        <dbReference type="ARBA" id="ARBA00023054"/>
    </source>
</evidence>
<evidence type="ECO:0000259" key="7">
    <source>
        <dbReference type="Pfam" id="PF25989"/>
    </source>
</evidence>
<comment type="similarity">
    <text evidence="2">Belongs to the membrane fusion protein (MFP) (TC 8.A.1) family.</text>
</comment>
<name>A0A7Z0WF80_9PSEU</name>
<accession>A0A7Z0WF80</accession>
<feature type="region of interest" description="Disordered" evidence="5">
    <location>
        <begin position="336"/>
        <end position="367"/>
    </location>
</feature>
<dbReference type="InterPro" id="IPR050465">
    <property type="entry name" value="UPF0194_transport"/>
</dbReference>
<evidence type="ECO:0000259" key="6">
    <source>
        <dbReference type="Pfam" id="PF25917"/>
    </source>
</evidence>
<proteinExistence type="inferred from homology"/>
<dbReference type="EMBL" id="MSIF01000025">
    <property type="protein sequence ID" value="OLF05934.1"/>
    <property type="molecule type" value="Genomic_DNA"/>
</dbReference>
<dbReference type="Gene3D" id="2.40.30.170">
    <property type="match status" value="1"/>
</dbReference>
<feature type="compositionally biased region" description="Low complexity" evidence="5">
    <location>
        <begin position="165"/>
        <end position="180"/>
    </location>
</feature>
<feature type="compositionally biased region" description="Gly residues" evidence="5">
    <location>
        <begin position="338"/>
        <end position="357"/>
    </location>
</feature>
<comment type="caution">
    <text evidence="8">The sequence shown here is derived from an EMBL/GenBank/DDBJ whole genome shotgun (WGS) entry which is preliminary data.</text>
</comment>
<sequence>MAVAVVVAAAGAGGWLWLRPSAADPAADPVTATATVDTQRDTVSATGTVAPARRADLRFAVDGEVAEVRVAEGDTVTAGQVLATVDDELLAADATAAAAELDAARAQLDDQTAAGASDTQLAAAQAEVAAATSKRAAAEKARDQAELTATIAGTVVEVELAVGDQTGSGSTGEGEQTGQTGQTGGYITVVATNRYLVEARVAGADVERISAGMTVEVATTDLDEPAPGTVTTVGLVAETDEAGTATFPVTVDVTGERDDLYAGSTATVTIVVAQRDDVLTVPTQAVREDDGNTYVDKLVDGAAVRTEVTLGATYGPRTEIRTGLAEGDQVQLPAMTSGPGGGGGGLPRFPGGAGPGGAITEFQVGGR</sequence>
<dbReference type="Gene3D" id="2.40.50.100">
    <property type="match status" value="1"/>
</dbReference>
<comment type="subcellular location">
    <subcellularLocation>
        <location evidence="1">Cell envelope</location>
    </subcellularLocation>
</comment>
<evidence type="ECO:0000256" key="2">
    <source>
        <dbReference type="ARBA" id="ARBA00009477"/>
    </source>
</evidence>
<dbReference type="NCBIfam" id="TIGR01730">
    <property type="entry name" value="RND_mfp"/>
    <property type="match status" value="1"/>
</dbReference>
<feature type="domain" description="YknX-like C-terminal permuted SH3-like" evidence="7">
    <location>
        <begin position="278"/>
        <end position="330"/>
    </location>
</feature>
<dbReference type="GO" id="GO:0022857">
    <property type="term" value="F:transmembrane transporter activity"/>
    <property type="evidence" value="ECO:0007669"/>
    <property type="project" value="InterPro"/>
</dbReference>
<dbReference type="InterPro" id="IPR006143">
    <property type="entry name" value="RND_pump_MFP"/>
</dbReference>
<evidence type="ECO:0000256" key="5">
    <source>
        <dbReference type="SAM" id="MobiDB-lite"/>
    </source>
</evidence>
<protein>
    <recommendedName>
        <fullName evidence="10">Macrolide-specific efflux system membrane fusion protein</fullName>
    </recommendedName>
</protein>
<dbReference type="Gene3D" id="2.40.420.20">
    <property type="match status" value="1"/>
</dbReference>
<dbReference type="AlphaFoldDB" id="A0A7Z0WF80"/>
<evidence type="ECO:0000256" key="4">
    <source>
        <dbReference type="SAM" id="Coils"/>
    </source>
</evidence>
<evidence type="ECO:0008006" key="10">
    <source>
        <dbReference type="Google" id="ProtNLM"/>
    </source>
</evidence>
<dbReference type="Pfam" id="PF25917">
    <property type="entry name" value="BSH_RND"/>
    <property type="match status" value="1"/>
</dbReference>
<evidence type="ECO:0000313" key="8">
    <source>
        <dbReference type="EMBL" id="OLF05934.1"/>
    </source>
</evidence>
<organism evidence="8 9">
    <name type="scientific">Actinophytocola xinjiangensis</name>
    <dbReference type="NCBI Taxonomy" id="485602"/>
    <lineage>
        <taxon>Bacteria</taxon>
        <taxon>Bacillati</taxon>
        <taxon>Actinomycetota</taxon>
        <taxon>Actinomycetes</taxon>
        <taxon>Pseudonocardiales</taxon>
        <taxon>Pseudonocardiaceae</taxon>
    </lineage>
</organism>
<dbReference type="InterPro" id="IPR058637">
    <property type="entry name" value="YknX-like_C"/>
</dbReference>
<dbReference type="PANTHER" id="PTHR32347:SF23">
    <property type="entry name" value="BLL5650 PROTEIN"/>
    <property type="match status" value="1"/>
</dbReference>
<evidence type="ECO:0000313" key="9">
    <source>
        <dbReference type="Proteomes" id="UP000185696"/>
    </source>
</evidence>
<reference evidence="8 9" key="1">
    <citation type="submission" date="2016-12" db="EMBL/GenBank/DDBJ databases">
        <title>The draft genome sequence of Actinophytocola xinjiangensis.</title>
        <authorList>
            <person name="Wang W."/>
            <person name="Yuan L."/>
        </authorList>
    </citation>
    <scope>NUCLEOTIDE SEQUENCE [LARGE SCALE GENOMIC DNA]</scope>
    <source>
        <strain evidence="8 9">CGMCC 4.4663</strain>
    </source>
</reference>
<dbReference type="GO" id="GO:0016020">
    <property type="term" value="C:membrane"/>
    <property type="evidence" value="ECO:0007669"/>
    <property type="project" value="InterPro"/>
</dbReference>
<feature type="coiled-coil region" evidence="4">
    <location>
        <begin position="91"/>
        <end position="148"/>
    </location>
</feature>
<dbReference type="Pfam" id="PF25989">
    <property type="entry name" value="YknX_C"/>
    <property type="match status" value="1"/>
</dbReference>
<evidence type="ECO:0000256" key="1">
    <source>
        <dbReference type="ARBA" id="ARBA00004196"/>
    </source>
</evidence>
<dbReference type="SUPFAM" id="SSF111369">
    <property type="entry name" value="HlyD-like secretion proteins"/>
    <property type="match status" value="1"/>
</dbReference>
<dbReference type="Proteomes" id="UP000185696">
    <property type="component" value="Unassembled WGS sequence"/>
</dbReference>
<dbReference type="InterPro" id="IPR058625">
    <property type="entry name" value="MdtA-like_BSH"/>
</dbReference>
<dbReference type="PANTHER" id="PTHR32347">
    <property type="entry name" value="EFFLUX SYSTEM COMPONENT YKNX-RELATED"/>
    <property type="match status" value="1"/>
</dbReference>
<keyword evidence="9" id="KW-1185">Reference proteome</keyword>
<keyword evidence="3 4" id="KW-0175">Coiled coil</keyword>
<feature type="domain" description="Multidrug resistance protein MdtA-like barrel-sandwich hybrid" evidence="6">
    <location>
        <begin position="53"/>
        <end position="171"/>
    </location>
</feature>
<gene>
    <name evidence="8" type="ORF">BLA60_34600</name>
</gene>